<evidence type="ECO:0000313" key="4">
    <source>
        <dbReference type="Proteomes" id="UP000000647"/>
    </source>
</evidence>
<organism evidence="3 4">
    <name type="scientific">Halorhodospira halophila (strain DSM 244 / SL1)</name>
    <name type="common">Ectothiorhodospira halophila (strain DSM 244 / SL1)</name>
    <dbReference type="NCBI Taxonomy" id="349124"/>
    <lineage>
        <taxon>Bacteria</taxon>
        <taxon>Pseudomonadati</taxon>
        <taxon>Pseudomonadota</taxon>
        <taxon>Gammaproteobacteria</taxon>
        <taxon>Chromatiales</taxon>
        <taxon>Ectothiorhodospiraceae</taxon>
        <taxon>Halorhodospira</taxon>
    </lineage>
</organism>
<feature type="region of interest" description="Disordered" evidence="1">
    <location>
        <begin position="41"/>
        <end position="76"/>
    </location>
</feature>
<gene>
    <name evidence="3" type="ordered locus">Hhal_1865</name>
</gene>
<dbReference type="Gene3D" id="1.10.3210.10">
    <property type="entry name" value="Hypothetical protein af1432"/>
    <property type="match status" value="1"/>
</dbReference>
<dbReference type="InterPro" id="IPR021812">
    <property type="entry name" value="DUF3391"/>
</dbReference>
<dbReference type="HOGENOM" id="CLU_000445_92_1_6"/>
<sequence length="377" mass="41979">MYLVELGVKWAMHPFLHNQFELDTASIRKIRDLGITRVKVDPRRGRGAADGGSAKEAEPPPRRASKAKGDGDGRRWARQLTQEARSAVRDLVRDARAGRALRMQDIDEISEELSVALYEHPDAMLAFGRIRSRDQYTYQHSVNVGVLLMAFARYLRMPEPHVRALGSAGIVHDIGKTLLPDAIIAKPGPLTPEEYQQVKDHPWRGAELLRQTPGATSLAVRIAEQHHERIDGTGYPYGLSGRELSIETRMAAIVDVYDAVTAIRSYHRGRPPTEGLRIIASEAGQALDATLIRRFVRCVGIYPPGSLVRLSTGKLAVVLEAHKRAADKPRVRVVYDISAERMIDPPPILDLSQGHPAHRIERAEDPASWALPPERFL</sequence>
<keyword evidence="3" id="KW-0378">Hydrolase</keyword>
<dbReference type="NCBIfam" id="TIGR00277">
    <property type="entry name" value="HDIG"/>
    <property type="match status" value="1"/>
</dbReference>
<dbReference type="SUPFAM" id="SSF109604">
    <property type="entry name" value="HD-domain/PDEase-like"/>
    <property type="match status" value="1"/>
</dbReference>
<keyword evidence="4" id="KW-1185">Reference proteome</keyword>
<accession>A1WY67</accession>
<dbReference type="SMART" id="SM00471">
    <property type="entry name" value="HDc"/>
    <property type="match status" value="1"/>
</dbReference>
<dbReference type="STRING" id="349124.Hhal_1865"/>
<dbReference type="InterPro" id="IPR003607">
    <property type="entry name" value="HD/PDEase_dom"/>
</dbReference>
<feature type="compositionally biased region" description="Basic and acidic residues" evidence="1">
    <location>
        <begin position="53"/>
        <end position="75"/>
    </location>
</feature>
<dbReference type="PANTHER" id="PTHR43155:SF2">
    <property type="entry name" value="CYCLIC DI-GMP PHOSPHODIESTERASE PA4108"/>
    <property type="match status" value="1"/>
</dbReference>
<dbReference type="EMBL" id="CP000544">
    <property type="protein sequence ID" value="ABM62629.1"/>
    <property type="molecule type" value="Genomic_DNA"/>
</dbReference>
<dbReference type="Pfam" id="PF13487">
    <property type="entry name" value="HD_5"/>
    <property type="match status" value="1"/>
</dbReference>
<protein>
    <submittedName>
        <fullName evidence="3">Metal dependent phosphohydrolase</fullName>
    </submittedName>
</protein>
<evidence type="ECO:0000256" key="1">
    <source>
        <dbReference type="SAM" id="MobiDB-lite"/>
    </source>
</evidence>
<dbReference type="PANTHER" id="PTHR43155">
    <property type="entry name" value="CYCLIC DI-GMP PHOSPHODIESTERASE PA4108-RELATED"/>
    <property type="match status" value="1"/>
</dbReference>
<proteinExistence type="predicted"/>
<dbReference type="AlphaFoldDB" id="A1WY67"/>
<dbReference type="InterPro" id="IPR037522">
    <property type="entry name" value="HD_GYP_dom"/>
</dbReference>
<reference evidence="4" key="1">
    <citation type="submission" date="2006-12" db="EMBL/GenBank/DDBJ databases">
        <title>Complete sequence of Halorhodospira halophila SL1.</title>
        <authorList>
            <consortium name="US DOE Joint Genome Institute"/>
            <person name="Copeland A."/>
            <person name="Lucas S."/>
            <person name="Lapidus A."/>
            <person name="Barry K."/>
            <person name="Detter J.C."/>
            <person name="Glavina del Rio T."/>
            <person name="Hammon N."/>
            <person name="Israni S."/>
            <person name="Dalin E."/>
            <person name="Tice H."/>
            <person name="Pitluck S."/>
            <person name="Saunders E."/>
            <person name="Brettin T."/>
            <person name="Bruce D."/>
            <person name="Han C."/>
            <person name="Tapia R."/>
            <person name="Schmutz J."/>
            <person name="Larimer F."/>
            <person name="Land M."/>
            <person name="Hauser L."/>
            <person name="Kyrpides N."/>
            <person name="Mikhailova N."/>
            <person name="Hoff W."/>
            <person name="Richardson P."/>
        </authorList>
    </citation>
    <scope>NUCLEOTIDE SEQUENCE [LARGE SCALE GENOMIC DNA]</scope>
    <source>
        <strain evidence="4">DSM 244 / SL1</strain>
    </source>
</reference>
<dbReference type="eggNOG" id="COG2206">
    <property type="taxonomic scope" value="Bacteria"/>
</dbReference>
<dbReference type="Proteomes" id="UP000000647">
    <property type="component" value="Chromosome"/>
</dbReference>
<evidence type="ECO:0000259" key="2">
    <source>
        <dbReference type="PROSITE" id="PS51832"/>
    </source>
</evidence>
<dbReference type="CDD" id="cd00077">
    <property type="entry name" value="HDc"/>
    <property type="match status" value="1"/>
</dbReference>
<feature type="domain" description="HD-GYP" evidence="2">
    <location>
        <begin position="115"/>
        <end position="311"/>
    </location>
</feature>
<dbReference type="GO" id="GO:0008081">
    <property type="term" value="F:phosphoric diester hydrolase activity"/>
    <property type="evidence" value="ECO:0007669"/>
    <property type="project" value="UniProtKB-ARBA"/>
</dbReference>
<name>A1WY67_HALHL</name>
<reference evidence="3 4" key="2">
    <citation type="journal article" date="2013" name="Stand. Genomic Sci.">
        <title>Complete genome sequence of Halorhodospira halophila SL1.</title>
        <authorList>
            <person name="Challacombe J.F."/>
            <person name="Majid S."/>
            <person name="Deole R."/>
            <person name="Brettin T.S."/>
            <person name="Bruce D."/>
            <person name="Delano S.F."/>
            <person name="Detter J.C."/>
            <person name="Gleasner C.D."/>
            <person name="Han C.S."/>
            <person name="Misra M."/>
            <person name="Reitenga K.G."/>
            <person name="Mikhailova N."/>
            <person name="Woyke T."/>
            <person name="Pitluck S."/>
            <person name="Nolan M."/>
            <person name="Land M.L."/>
            <person name="Saunders E."/>
            <person name="Tapia R."/>
            <person name="Lapidus A."/>
            <person name="Ivanova N."/>
            <person name="Hoff W.D."/>
        </authorList>
    </citation>
    <scope>NUCLEOTIDE SEQUENCE [LARGE SCALE GENOMIC DNA]</scope>
    <source>
        <strain evidence="4">DSM 244 / SL1</strain>
    </source>
</reference>
<dbReference type="KEGG" id="hha:Hhal_1865"/>
<evidence type="ECO:0000313" key="3">
    <source>
        <dbReference type="EMBL" id="ABM62629.1"/>
    </source>
</evidence>
<dbReference type="Pfam" id="PF11871">
    <property type="entry name" value="DUF3391"/>
    <property type="match status" value="1"/>
</dbReference>
<dbReference type="PROSITE" id="PS51832">
    <property type="entry name" value="HD_GYP"/>
    <property type="match status" value="1"/>
</dbReference>
<dbReference type="InterPro" id="IPR006675">
    <property type="entry name" value="HDIG_dom"/>
</dbReference>